<dbReference type="EMBL" id="HE612857">
    <property type="protein sequence ID" value="CCE61771.1"/>
    <property type="molecule type" value="Genomic_DNA"/>
</dbReference>
<comment type="similarity">
    <text evidence="4">Belongs to the TRAFAC class TrmE-Era-EngA-EngB-Septin-like GTPase superfamily. Septin GTPase family.</text>
</comment>
<feature type="compositionally biased region" description="Basic and acidic residues" evidence="6">
    <location>
        <begin position="78"/>
        <end position="87"/>
    </location>
</feature>
<accession>G8BQH4</accession>
<dbReference type="OMA" id="KNYKCYE"/>
<dbReference type="Proteomes" id="UP000005666">
    <property type="component" value="Chromosome 2"/>
</dbReference>
<dbReference type="eggNOG" id="KOG2655">
    <property type="taxonomic scope" value="Eukaryota"/>
</dbReference>
<dbReference type="PANTHER" id="PTHR18884">
    <property type="entry name" value="SEPTIN"/>
    <property type="match status" value="1"/>
</dbReference>
<dbReference type="GO" id="GO:0031105">
    <property type="term" value="C:septin complex"/>
    <property type="evidence" value="ECO:0007669"/>
    <property type="project" value="EnsemblFungi"/>
</dbReference>
<dbReference type="GO" id="GO:0030437">
    <property type="term" value="P:ascospore formation"/>
    <property type="evidence" value="ECO:0007669"/>
    <property type="project" value="EnsemblFungi"/>
</dbReference>
<evidence type="ECO:0000256" key="6">
    <source>
        <dbReference type="SAM" id="MobiDB-lite"/>
    </source>
</evidence>
<keyword evidence="5" id="KW-0175">Coiled coil</keyword>
<dbReference type="GO" id="GO:0005935">
    <property type="term" value="C:cellular bud neck"/>
    <property type="evidence" value="ECO:0007669"/>
    <property type="project" value="UniProtKB-SubCell"/>
</dbReference>
<dbReference type="InterPro" id="IPR016491">
    <property type="entry name" value="Septin"/>
</dbReference>
<proteinExistence type="inferred from homology"/>
<feature type="region of interest" description="Disordered" evidence="6">
    <location>
        <begin position="65"/>
        <end position="87"/>
    </location>
</feature>
<feature type="coiled-coil region" evidence="5">
    <location>
        <begin position="526"/>
        <end position="553"/>
    </location>
</feature>
<dbReference type="HOGENOM" id="CLU_017718_8_0_1"/>
<dbReference type="GeneID" id="11534819"/>
<evidence type="ECO:0000313" key="8">
    <source>
        <dbReference type="EMBL" id="CCE61771.1"/>
    </source>
</evidence>
<evidence type="ECO:0000256" key="3">
    <source>
        <dbReference type="ARBA" id="ARBA00023134"/>
    </source>
</evidence>
<organism evidence="8 9">
    <name type="scientific">Tetrapisispora phaffii (strain ATCC 24235 / CBS 4417 / NBRC 1672 / NRRL Y-8282 / UCD 70-5)</name>
    <name type="common">Yeast</name>
    <name type="synonym">Fabospora phaffii</name>
    <dbReference type="NCBI Taxonomy" id="1071381"/>
    <lineage>
        <taxon>Eukaryota</taxon>
        <taxon>Fungi</taxon>
        <taxon>Dikarya</taxon>
        <taxon>Ascomycota</taxon>
        <taxon>Saccharomycotina</taxon>
        <taxon>Saccharomycetes</taxon>
        <taxon>Saccharomycetales</taxon>
        <taxon>Saccharomycetaceae</taxon>
        <taxon>Tetrapisispora</taxon>
    </lineage>
</organism>
<reference evidence="8 9" key="1">
    <citation type="journal article" date="2011" name="Proc. Natl. Acad. Sci. U.S.A.">
        <title>Evolutionary erosion of yeast sex chromosomes by mating-type switching accidents.</title>
        <authorList>
            <person name="Gordon J.L."/>
            <person name="Armisen D."/>
            <person name="Proux-Wera E."/>
            <person name="Oheigeartaigh S.S."/>
            <person name="Byrne K.P."/>
            <person name="Wolfe K.H."/>
        </authorList>
    </citation>
    <scope>NUCLEOTIDE SEQUENCE [LARGE SCALE GENOMIC DNA]</scope>
    <source>
        <strain evidence="9">ATCC 24235 / CBS 4417 / NBRC 1672 / NRRL Y-8282 / UCD 70-5</strain>
    </source>
</reference>
<dbReference type="CDD" id="cd01850">
    <property type="entry name" value="CDC_Septin"/>
    <property type="match status" value="1"/>
</dbReference>
<keyword evidence="3 4" id="KW-0342">GTP-binding</keyword>
<dbReference type="Pfam" id="PF00735">
    <property type="entry name" value="Septin"/>
    <property type="match status" value="1"/>
</dbReference>
<evidence type="ECO:0000256" key="4">
    <source>
        <dbReference type="RuleBase" id="RU004560"/>
    </source>
</evidence>
<dbReference type="SUPFAM" id="SSF52540">
    <property type="entry name" value="P-loop containing nucleoside triphosphate hydrolases"/>
    <property type="match status" value="1"/>
</dbReference>
<evidence type="ECO:0000256" key="2">
    <source>
        <dbReference type="ARBA" id="ARBA00022741"/>
    </source>
</evidence>
<evidence type="ECO:0000256" key="1">
    <source>
        <dbReference type="ARBA" id="ARBA00004266"/>
    </source>
</evidence>
<dbReference type="InterPro" id="IPR030379">
    <property type="entry name" value="G_SEPTIN_dom"/>
</dbReference>
<feature type="domain" description="Septin-type G" evidence="7">
    <location>
        <begin position="155"/>
        <end position="425"/>
    </location>
</feature>
<keyword evidence="9" id="KW-1185">Reference proteome</keyword>
<comment type="subcellular location">
    <subcellularLocation>
        <location evidence="1">Bud neck</location>
    </subcellularLocation>
</comment>
<dbReference type="AlphaFoldDB" id="G8BQH4"/>
<protein>
    <recommendedName>
        <fullName evidence="7">Septin-type G domain-containing protein</fullName>
    </recommendedName>
</protein>
<evidence type="ECO:0000313" key="9">
    <source>
        <dbReference type="Proteomes" id="UP000005666"/>
    </source>
</evidence>
<name>G8BQH4_TETPH</name>
<dbReference type="PROSITE" id="PS51719">
    <property type="entry name" value="G_SEPTIN"/>
    <property type="match status" value="1"/>
</dbReference>
<evidence type="ECO:0000259" key="7">
    <source>
        <dbReference type="PROSITE" id="PS51719"/>
    </source>
</evidence>
<dbReference type="RefSeq" id="XP_003684205.1">
    <property type="nucleotide sequence ID" value="XM_003684157.1"/>
</dbReference>
<sequence>MFYSKINCEVIKTKEDKNMEKETLISQGQYATHSTPIQVVSNGVTDVNDSVLLESNQEAFKNINNFEASENEDNIGDDNNKNDDNDYNKYCHNSGGSAEINNILESYQQLSIFEKEKVSNSSVSKTMSESTNFKEDYHVGIDLIIKQKERIIKDKGINFTVMVAGQYGLGKSTFINTLFGENLLSVSDYRTHTMEVDITMPPTKLITIHKANLVGNNCKVNLTVIDTPGFGSKMNSAFSWTPLTNHIDEKIRTNIFQEEQPDRTMMNDGRVHCCIYFIEPINKGLTTLDVVTMKELSKRVNLIPVIAKADTLTKKELVDFKLDIRQILEIQNIEVCQFLDSNDSYYDDLIKNAPYSIISSDKRIKNERGEIVYGRNYGWGKVEVENPGHSDFALLRDLLFNKYLPDLIFNTEDYYETCRATLLKTRLLKCKEIVQTQSSELVGGVEISQELRDILSTFDYEDFDKNGLKNYICYQIFDKNFIDSIVLEWSQEYVHKQWETKKKFNDVVALEETKFQDWRKAILQKQEQFNNEINSMHSKIERLQIDCKNLETKGISGEVDNELYTTKLVQS</sequence>
<dbReference type="STRING" id="1071381.G8BQH4"/>
<dbReference type="GO" id="GO:0005525">
    <property type="term" value="F:GTP binding"/>
    <property type="evidence" value="ECO:0007669"/>
    <property type="project" value="UniProtKB-KW"/>
</dbReference>
<dbReference type="KEGG" id="tpf:TPHA_0B00990"/>
<gene>
    <name evidence="8" type="primary">TPHA0B00990</name>
    <name evidence="8" type="ordered locus">TPHA_0B00990</name>
</gene>
<dbReference type="GO" id="GO:0005628">
    <property type="term" value="C:prospore membrane"/>
    <property type="evidence" value="ECO:0007669"/>
    <property type="project" value="EnsemblFungi"/>
</dbReference>
<dbReference type="InterPro" id="IPR027417">
    <property type="entry name" value="P-loop_NTPase"/>
</dbReference>
<dbReference type="Gene3D" id="3.40.50.300">
    <property type="entry name" value="P-loop containing nucleotide triphosphate hydrolases"/>
    <property type="match status" value="1"/>
</dbReference>
<dbReference type="GO" id="GO:0005619">
    <property type="term" value="C:ascospore wall"/>
    <property type="evidence" value="ECO:0007669"/>
    <property type="project" value="EnsemblFungi"/>
</dbReference>
<dbReference type="OrthoDB" id="416553at2759"/>
<evidence type="ECO:0000256" key="5">
    <source>
        <dbReference type="SAM" id="Coils"/>
    </source>
</evidence>
<keyword evidence="2 4" id="KW-0547">Nucleotide-binding</keyword>